<dbReference type="PANTHER" id="PTHR47506:SF1">
    <property type="entry name" value="HTH-TYPE TRANSCRIPTIONAL REGULATOR YJDC"/>
    <property type="match status" value="1"/>
</dbReference>
<keyword evidence="7" id="KW-1185">Reference proteome</keyword>
<dbReference type="RefSeq" id="WP_084577761.1">
    <property type="nucleotide sequence ID" value="NZ_CP155572.1"/>
</dbReference>
<dbReference type="EMBL" id="FWXI01000023">
    <property type="protein sequence ID" value="SMD07485.1"/>
    <property type="molecule type" value="Genomic_DNA"/>
</dbReference>
<keyword evidence="1" id="KW-0805">Transcription regulation</keyword>
<dbReference type="InterPro" id="IPR036271">
    <property type="entry name" value="Tet_transcr_reg_TetR-rel_C_sf"/>
</dbReference>
<protein>
    <submittedName>
        <fullName evidence="6">Transcriptional regulator, TetR family</fullName>
    </submittedName>
</protein>
<dbReference type="OrthoDB" id="9812484at2"/>
<dbReference type="PANTHER" id="PTHR47506">
    <property type="entry name" value="TRANSCRIPTIONAL REGULATORY PROTEIN"/>
    <property type="match status" value="1"/>
</dbReference>
<evidence type="ECO:0000259" key="5">
    <source>
        <dbReference type="PROSITE" id="PS50977"/>
    </source>
</evidence>
<dbReference type="STRING" id="112901.SAMN04488500_12326"/>
<dbReference type="Gene3D" id="1.10.357.10">
    <property type="entry name" value="Tetracycline Repressor, domain 2"/>
    <property type="match status" value="1"/>
</dbReference>
<evidence type="ECO:0000256" key="1">
    <source>
        <dbReference type="ARBA" id="ARBA00023015"/>
    </source>
</evidence>
<dbReference type="Pfam" id="PF00440">
    <property type="entry name" value="TetR_N"/>
    <property type="match status" value="1"/>
</dbReference>
<dbReference type="PROSITE" id="PS50977">
    <property type="entry name" value="HTH_TETR_2"/>
    <property type="match status" value="1"/>
</dbReference>
<dbReference type="Proteomes" id="UP000192738">
    <property type="component" value="Unassembled WGS sequence"/>
</dbReference>
<evidence type="ECO:0000256" key="4">
    <source>
        <dbReference type="PROSITE-ProRule" id="PRU00335"/>
    </source>
</evidence>
<accession>A0A1W2ECS3</accession>
<keyword evidence="2 4" id="KW-0238">DNA-binding</keyword>
<organism evidence="6 7">
    <name type="scientific">Sporomusa malonica</name>
    <dbReference type="NCBI Taxonomy" id="112901"/>
    <lineage>
        <taxon>Bacteria</taxon>
        <taxon>Bacillati</taxon>
        <taxon>Bacillota</taxon>
        <taxon>Negativicutes</taxon>
        <taxon>Selenomonadales</taxon>
        <taxon>Sporomusaceae</taxon>
        <taxon>Sporomusa</taxon>
    </lineage>
</organism>
<proteinExistence type="predicted"/>
<dbReference type="SUPFAM" id="SSF46689">
    <property type="entry name" value="Homeodomain-like"/>
    <property type="match status" value="1"/>
</dbReference>
<dbReference type="PROSITE" id="PS01081">
    <property type="entry name" value="HTH_TETR_1"/>
    <property type="match status" value="1"/>
</dbReference>
<gene>
    <name evidence="6" type="ORF">SAMN04488500_12326</name>
</gene>
<dbReference type="AlphaFoldDB" id="A0A1W2ECS3"/>
<dbReference type="InterPro" id="IPR009057">
    <property type="entry name" value="Homeodomain-like_sf"/>
</dbReference>
<evidence type="ECO:0000256" key="2">
    <source>
        <dbReference type="ARBA" id="ARBA00023125"/>
    </source>
</evidence>
<name>A0A1W2ECS3_9FIRM</name>
<dbReference type="SUPFAM" id="SSF48498">
    <property type="entry name" value="Tetracyclin repressor-like, C-terminal domain"/>
    <property type="match status" value="1"/>
</dbReference>
<evidence type="ECO:0000313" key="6">
    <source>
        <dbReference type="EMBL" id="SMD07485.1"/>
    </source>
</evidence>
<evidence type="ECO:0000256" key="3">
    <source>
        <dbReference type="ARBA" id="ARBA00023163"/>
    </source>
</evidence>
<dbReference type="PRINTS" id="PR00455">
    <property type="entry name" value="HTHTETR"/>
</dbReference>
<keyword evidence="3" id="KW-0804">Transcription</keyword>
<reference evidence="6 7" key="1">
    <citation type="submission" date="2017-04" db="EMBL/GenBank/DDBJ databases">
        <authorList>
            <person name="Afonso C.L."/>
            <person name="Miller P.J."/>
            <person name="Scott M.A."/>
            <person name="Spackman E."/>
            <person name="Goraichik I."/>
            <person name="Dimitrov K.M."/>
            <person name="Suarez D.L."/>
            <person name="Swayne D.E."/>
        </authorList>
    </citation>
    <scope>NUCLEOTIDE SEQUENCE [LARGE SCALE GENOMIC DNA]</scope>
    <source>
        <strain evidence="6 7">DSM 5090</strain>
    </source>
</reference>
<dbReference type="GO" id="GO:0003677">
    <property type="term" value="F:DNA binding"/>
    <property type="evidence" value="ECO:0007669"/>
    <property type="project" value="UniProtKB-UniRule"/>
</dbReference>
<evidence type="ECO:0000313" key="7">
    <source>
        <dbReference type="Proteomes" id="UP000192738"/>
    </source>
</evidence>
<feature type="DNA-binding region" description="H-T-H motif" evidence="4">
    <location>
        <begin position="23"/>
        <end position="42"/>
    </location>
</feature>
<dbReference type="InterPro" id="IPR023772">
    <property type="entry name" value="DNA-bd_HTH_TetR-type_CS"/>
</dbReference>
<feature type="domain" description="HTH tetR-type" evidence="5">
    <location>
        <begin position="1"/>
        <end position="60"/>
    </location>
</feature>
<sequence length="192" mass="22056">MTKENIIIAALRLFLMRGYKSVSLIDVAHEVGITKGGIYHYFSSKDDLLHTAIQFLLELFERNFKELLKQKTLAEILHLLLVENSFEAYSKELLGVDNTCSLDHVHFAIEIMRLYPDIQERIQQNNVLICESLAARIQEAVDKGELKPSIDSYALSLAILAMLNGQKSLGMRFQTVEMRKRMLDNVWRLISN</sequence>
<dbReference type="InterPro" id="IPR001647">
    <property type="entry name" value="HTH_TetR"/>
</dbReference>